<accession>A0A2X0Z264</accession>
<name>A0A2X0Z264_9BACI</name>
<gene>
    <name evidence="1" type="ORF">NCTC7582_00567</name>
</gene>
<organism evidence="1 2">
    <name type="scientific">Lysinibacillus capsici</name>
    <dbReference type="NCBI Taxonomy" id="2115968"/>
    <lineage>
        <taxon>Bacteria</taxon>
        <taxon>Bacillati</taxon>
        <taxon>Bacillota</taxon>
        <taxon>Bacilli</taxon>
        <taxon>Bacillales</taxon>
        <taxon>Bacillaceae</taxon>
        <taxon>Lysinibacillus</taxon>
    </lineage>
</organism>
<dbReference type="Proteomes" id="UP000251431">
    <property type="component" value="Unassembled WGS sequence"/>
</dbReference>
<proteinExistence type="predicted"/>
<dbReference type="PROSITE" id="PS51257">
    <property type="entry name" value="PROKAR_LIPOPROTEIN"/>
    <property type="match status" value="1"/>
</dbReference>
<sequence length="130" mass="14906">MKRYKILGGIFLFVVLILSACLDDSKKYNFYGESDNWSVKYKTEVTKEREFGEYIFKYIGKEPAPVVFVYKIESTSLNIGIAEDTFNQKDNVHIGTVECTGCKAYTTENDKIEATLEWDGKTETIKLDSK</sequence>
<protein>
    <submittedName>
        <fullName evidence="1">Putative lipoprotein</fullName>
    </submittedName>
</protein>
<evidence type="ECO:0000313" key="2">
    <source>
        <dbReference type="Proteomes" id="UP000251431"/>
    </source>
</evidence>
<evidence type="ECO:0000313" key="1">
    <source>
        <dbReference type="EMBL" id="SPT96531.1"/>
    </source>
</evidence>
<dbReference type="EMBL" id="UAQE01000001">
    <property type="protein sequence ID" value="SPT96531.1"/>
    <property type="molecule type" value="Genomic_DNA"/>
</dbReference>
<reference evidence="1 2" key="1">
    <citation type="submission" date="2018-06" db="EMBL/GenBank/DDBJ databases">
        <authorList>
            <consortium name="Pathogen Informatics"/>
            <person name="Doyle S."/>
        </authorList>
    </citation>
    <scope>NUCLEOTIDE SEQUENCE [LARGE SCALE GENOMIC DNA]</scope>
    <source>
        <strain evidence="1 2">NCTC7582</strain>
    </source>
</reference>
<dbReference type="AlphaFoldDB" id="A0A2X0Z264"/>
<dbReference type="RefSeq" id="WP_112116609.1">
    <property type="nucleotide sequence ID" value="NZ_UAQE01000001.1"/>
</dbReference>
<keyword evidence="1" id="KW-0449">Lipoprotein</keyword>